<protein>
    <submittedName>
        <fullName evidence="1">Uncharacterized protein</fullName>
    </submittedName>
</protein>
<name>A0A8X6JRS5_NEPPI</name>
<evidence type="ECO:0000313" key="1">
    <source>
        <dbReference type="EMBL" id="GFS55189.1"/>
    </source>
</evidence>
<reference evidence="1" key="1">
    <citation type="submission" date="2020-08" db="EMBL/GenBank/DDBJ databases">
        <title>Multicomponent nature underlies the extraordinary mechanical properties of spider dragline silk.</title>
        <authorList>
            <person name="Kono N."/>
            <person name="Nakamura H."/>
            <person name="Mori M."/>
            <person name="Yoshida Y."/>
            <person name="Ohtoshi R."/>
            <person name="Malay A.D."/>
            <person name="Moran D.A.P."/>
            <person name="Tomita M."/>
            <person name="Numata K."/>
            <person name="Arakawa K."/>
        </authorList>
    </citation>
    <scope>NUCLEOTIDE SEQUENCE</scope>
</reference>
<comment type="caution">
    <text evidence="1">The sequence shown here is derived from an EMBL/GenBank/DDBJ whole genome shotgun (WGS) entry which is preliminary data.</text>
</comment>
<organism evidence="1 2">
    <name type="scientific">Nephila pilipes</name>
    <name type="common">Giant wood spider</name>
    <name type="synonym">Nephila maculata</name>
    <dbReference type="NCBI Taxonomy" id="299642"/>
    <lineage>
        <taxon>Eukaryota</taxon>
        <taxon>Metazoa</taxon>
        <taxon>Ecdysozoa</taxon>
        <taxon>Arthropoda</taxon>
        <taxon>Chelicerata</taxon>
        <taxon>Arachnida</taxon>
        <taxon>Araneae</taxon>
        <taxon>Araneomorphae</taxon>
        <taxon>Entelegynae</taxon>
        <taxon>Araneoidea</taxon>
        <taxon>Nephilidae</taxon>
        <taxon>Nephila</taxon>
    </lineage>
</organism>
<dbReference type="EMBL" id="BMAW01046400">
    <property type="protein sequence ID" value="GFS55189.1"/>
    <property type="molecule type" value="Genomic_DNA"/>
</dbReference>
<proteinExistence type="predicted"/>
<evidence type="ECO:0000313" key="2">
    <source>
        <dbReference type="Proteomes" id="UP000887013"/>
    </source>
</evidence>
<dbReference type="AlphaFoldDB" id="A0A8X6JRS5"/>
<accession>A0A8X6JRS5</accession>
<dbReference type="Proteomes" id="UP000887013">
    <property type="component" value="Unassembled WGS sequence"/>
</dbReference>
<sequence>MLSLFVDGLSGLHGASPLSPSGASEKRSSSLASEALMDPHALSFSVCFLLLSAEDPVLLCLSRPVFC</sequence>
<keyword evidence="2" id="KW-1185">Reference proteome</keyword>
<gene>
    <name evidence="1" type="ORF">NPIL_459651</name>
</gene>